<feature type="region of interest" description="Disordered" evidence="1">
    <location>
        <begin position="195"/>
        <end position="251"/>
    </location>
</feature>
<dbReference type="EMBL" id="KZ505984">
    <property type="protein sequence ID" value="PKU42537.1"/>
    <property type="molecule type" value="Genomic_DNA"/>
</dbReference>
<reference evidence="3" key="1">
    <citation type="submission" date="2017-11" db="EMBL/GenBank/DDBJ databases">
        <authorList>
            <person name="Lima N.C."/>
            <person name="Parody-Merino A.M."/>
            <person name="Battley P.F."/>
            <person name="Fidler A.E."/>
            <person name="Prosdocimi F."/>
        </authorList>
    </citation>
    <scope>NUCLEOTIDE SEQUENCE [LARGE SCALE GENOMIC DNA]</scope>
</reference>
<evidence type="ECO:0000313" key="3">
    <source>
        <dbReference type="Proteomes" id="UP000233556"/>
    </source>
</evidence>
<dbReference type="Proteomes" id="UP000233556">
    <property type="component" value="Unassembled WGS sequence"/>
</dbReference>
<reference evidence="3" key="2">
    <citation type="submission" date="2017-12" db="EMBL/GenBank/DDBJ databases">
        <title>Genome sequence of the Bar-tailed Godwit (Limosa lapponica baueri).</title>
        <authorList>
            <person name="Lima N.C.B."/>
            <person name="Parody-Merino A.M."/>
            <person name="Battley P.F."/>
            <person name="Fidler A.E."/>
            <person name="Prosdocimi F."/>
        </authorList>
    </citation>
    <scope>NUCLEOTIDE SEQUENCE [LARGE SCALE GENOMIC DNA]</scope>
</reference>
<evidence type="ECO:0000313" key="2">
    <source>
        <dbReference type="EMBL" id="PKU42537.1"/>
    </source>
</evidence>
<sequence length="251" mass="28624">MDEQTTLAYCNLLVPMTERSSQVTASRIPLAPPPSLSASIPVACGVPNIAETPSTLHKKAHWIETFPGLMLGEEDTRTWKGQEIRGGKKALPAAPLGSVLLALEENLSEQGSVQRLVSRSGMTAAAELWEQGEKKTAFFWGEEIMMTYDRKCSHLSNLPPKVAEKSDVEMSTRTGILPRGILLISKNDYQHIDLKKEKYGKGKGKREEKRREEKRREEKRREEKRREEKRREEEKEKEKFPQKDLPLLRDT</sequence>
<proteinExistence type="predicted"/>
<evidence type="ECO:0000256" key="1">
    <source>
        <dbReference type="SAM" id="MobiDB-lite"/>
    </source>
</evidence>
<name>A0A2I0U925_LIMLA</name>
<organism evidence="2 3">
    <name type="scientific">Limosa lapponica baueri</name>
    <dbReference type="NCBI Taxonomy" id="1758121"/>
    <lineage>
        <taxon>Eukaryota</taxon>
        <taxon>Metazoa</taxon>
        <taxon>Chordata</taxon>
        <taxon>Craniata</taxon>
        <taxon>Vertebrata</taxon>
        <taxon>Euteleostomi</taxon>
        <taxon>Archelosauria</taxon>
        <taxon>Archosauria</taxon>
        <taxon>Dinosauria</taxon>
        <taxon>Saurischia</taxon>
        <taxon>Theropoda</taxon>
        <taxon>Coelurosauria</taxon>
        <taxon>Aves</taxon>
        <taxon>Neognathae</taxon>
        <taxon>Neoaves</taxon>
        <taxon>Charadriiformes</taxon>
        <taxon>Scolopacidae</taxon>
        <taxon>Limosa</taxon>
    </lineage>
</organism>
<dbReference type="AlphaFoldDB" id="A0A2I0U925"/>
<accession>A0A2I0U925</accession>
<gene>
    <name evidence="2" type="ORF">llap_7160</name>
</gene>
<keyword evidence="3" id="KW-1185">Reference proteome</keyword>
<protein>
    <submittedName>
        <fullName evidence="2">Uncharacterized protein</fullName>
    </submittedName>
</protein>